<accession>A0A7W8Z3B7</accession>
<comment type="caution">
    <text evidence="11">The sequence shown here is derived from an EMBL/GenBank/DDBJ whole genome shotgun (WGS) entry which is preliminary data.</text>
</comment>
<sequence length="158" mass="16809">MLLDRYRVAVALVLLALLTLAVARLRRGLVVVTVTGTSMTPTLLPGDQVIVRRCDVTGLRVGDIVVLEPPRPPSPYAVTVTAPDRVRPRWNVKRVAALPGDPVPEEARAAAGGLRVVPAGSLVVIGDGTGSRDSRHNGFYSAGRILGVVIRPGRLARR</sequence>
<evidence type="ECO:0000313" key="12">
    <source>
        <dbReference type="Proteomes" id="UP000588112"/>
    </source>
</evidence>
<dbReference type="EMBL" id="JACHBR010000001">
    <property type="protein sequence ID" value="MBB5626597.1"/>
    <property type="molecule type" value="Genomic_DNA"/>
</dbReference>
<protein>
    <recommendedName>
        <fullName evidence="3">Mitochondrial inner membrane protease subunit 2</fullName>
    </recommendedName>
</protein>
<evidence type="ECO:0000256" key="1">
    <source>
        <dbReference type="ARBA" id="ARBA00004401"/>
    </source>
</evidence>
<evidence type="ECO:0000256" key="9">
    <source>
        <dbReference type="PIRSR" id="PIRSR600223-1"/>
    </source>
</evidence>
<name>A0A7W8Z3B7_9ACTN</name>
<dbReference type="CDD" id="cd06530">
    <property type="entry name" value="S26_SPase_I"/>
    <property type="match status" value="1"/>
</dbReference>
<feature type="domain" description="Peptidase S26" evidence="10">
    <location>
        <begin position="12"/>
        <end position="103"/>
    </location>
</feature>
<comment type="similarity">
    <text evidence="2">Belongs to the peptidase S26 family. IMP2 subfamily.</text>
</comment>
<dbReference type="Pfam" id="PF10502">
    <property type="entry name" value="Peptidase_S26"/>
    <property type="match status" value="1"/>
</dbReference>
<keyword evidence="7" id="KW-1133">Transmembrane helix</keyword>
<dbReference type="InterPro" id="IPR036286">
    <property type="entry name" value="LexA/Signal_pep-like_sf"/>
</dbReference>
<keyword evidence="12" id="KW-1185">Reference proteome</keyword>
<keyword evidence="6 11" id="KW-0378">Hydrolase</keyword>
<dbReference type="InterPro" id="IPR019756">
    <property type="entry name" value="Pept_S26A_signal_pept_1_Ser-AS"/>
</dbReference>
<dbReference type="AlphaFoldDB" id="A0A7W8Z3B7"/>
<feature type="active site" evidence="9">
    <location>
        <position position="93"/>
    </location>
</feature>
<dbReference type="GO" id="GO:0006465">
    <property type="term" value="P:signal peptide processing"/>
    <property type="evidence" value="ECO:0007669"/>
    <property type="project" value="InterPro"/>
</dbReference>
<reference evidence="11 12" key="1">
    <citation type="submission" date="2020-08" db="EMBL/GenBank/DDBJ databases">
        <title>Sequencing the genomes of 1000 actinobacteria strains.</title>
        <authorList>
            <person name="Klenk H.-P."/>
        </authorList>
    </citation>
    <scope>NUCLEOTIDE SEQUENCE [LARGE SCALE GENOMIC DNA]</scope>
    <source>
        <strain evidence="11 12">DSM 45790</strain>
    </source>
</reference>
<keyword evidence="8" id="KW-0472">Membrane</keyword>
<gene>
    <name evidence="11" type="ORF">BJ981_002296</name>
</gene>
<evidence type="ECO:0000313" key="11">
    <source>
        <dbReference type="EMBL" id="MBB5626597.1"/>
    </source>
</evidence>
<dbReference type="InterPro" id="IPR019533">
    <property type="entry name" value="Peptidase_S26"/>
</dbReference>
<dbReference type="Gene3D" id="2.10.109.10">
    <property type="entry name" value="Umud Fragment, subunit A"/>
    <property type="match status" value="1"/>
</dbReference>
<dbReference type="PANTHER" id="PTHR46041">
    <property type="entry name" value="MITOCHONDRIAL INNER MEMBRANE PROTEASE SUBUNIT 2"/>
    <property type="match status" value="1"/>
</dbReference>
<evidence type="ECO:0000256" key="2">
    <source>
        <dbReference type="ARBA" id="ARBA00007066"/>
    </source>
</evidence>
<dbReference type="GO" id="GO:0004252">
    <property type="term" value="F:serine-type endopeptidase activity"/>
    <property type="evidence" value="ECO:0007669"/>
    <property type="project" value="InterPro"/>
</dbReference>
<dbReference type="InterPro" id="IPR000223">
    <property type="entry name" value="Pept_S26A_signal_pept_1"/>
</dbReference>
<evidence type="ECO:0000256" key="4">
    <source>
        <dbReference type="ARBA" id="ARBA00022670"/>
    </source>
</evidence>
<dbReference type="GO" id="GO:0005886">
    <property type="term" value="C:plasma membrane"/>
    <property type="evidence" value="ECO:0007669"/>
    <property type="project" value="UniProtKB-SubCell"/>
</dbReference>
<dbReference type="Proteomes" id="UP000588112">
    <property type="component" value="Unassembled WGS sequence"/>
</dbReference>
<dbReference type="PROSITE" id="PS00501">
    <property type="entry name" value="SPASE_I_1"/>
    <property type="match status" value="1"/>
</dbReference>
<evidence type="ECO:0000256" key="7">
    <source>
        <dbReference type="ARBA" id="ARBA00022989"/>
    </source>
</evidence>
<organism evidence="11 12">
    <name type="scientific">Sphaerisporangium krabiense</name>
    <dbReference type="NCBI Taxonomy" id="763782"/>
    <lineage>
        <taxon>Bacteria</taxon>
        <taxon>Bacillati</taxon>
        <taxon>Actinomycetota</taxon>
        <taxon>Actinomycetes</taxon>
        <taxon>Streptosporangiales</taxon>
        <taxon>Streptosporangiaceae</taxon>
        <taxon>Sphaerisporangium</taxon>
    </lineage>
</organism>
<dbReference type="InterPro" id="IPR037730">
    <property type="entry name" value="IMP2"/>
</dbReference>
<dbReference type="RefSeq" id="WP_184610643.1">
    <property type="nucleotide sequence ID" value="NZ_BOOS01000029.1"/>
</dbReference>
<evidence type="ECO:0000256" key="8">
    <source>
        <dbReference type="ARBA" id="ARBA00023136"/>
    </source>
</evidence>
<keyword evidence="5" id="KW-0812">Transmembrane</keyword>
<dbReference type="PANTHER" id="PTHR46041:SF2">
    <property type="entry name" value="MITOCHONDRIAL INNER MEMBRANE PROTEASE SUBUNIT 2"/>
    <property type="match status" value="1"/>
</dbReference>
<proteinExistence type="inferred from homology"/>
<dbReference type="SUPFAM" id="SSF51306">
    <property type="entry name" value="LexA/Signal peptidase"/>
    <property type="match status" value="1"/>
</dbReference>
<dbReference type="PRINTS" id="PR00727">
    <property type="entry name" value="LEADERPTASE"/>
</dbReference>
<feature type="active site" evidence="9">
    <location>
        <position position="38"/>
    </location>
</feature>
<evidence type="ECO:0000256" key="3">
    <source>
        <dbReference type="ARBA" id="ARBA00013650"/>
    </source>
</evidence>
<evidence type="ECO:0000259" key="10">
    <source>
        <dbReference type="Pfam" id="PF10502"/>
    </source>
</evidence>
<evidence type="ECO:0000256" key="5">
    <source>
        <dbReference type="ARBA" id="ARBA00022692"/>
    </source>
</evidence>
<comment type="subcellular location">
    <subcellularLocation>
        <location evidence="1">Cell membrane</location>
        <topology evidence="1">Single-pass type II membrane protein</topology>
    </subcellularLocation>
</comment>
<evidence type="ECO:0000256" key="6">
    <source>
        <dbReference type="ARBA" id="ARBA00022801"/>
    </source>
</evidence>
<keyword evidence="4" id="KW-0645">Protease</keyword>